<reference evidence="2" key="1">
    <citation type="submission" date="2011-02" db="EMBL/GenBank/DDBJ databases">
        <title>Complete sequence of Methanobacterium sp. AL-21.</title>
        <authorList>
            <consortium name="US DOE Joint Genome Institute"/>
            <person name="Lucas S."/>
            <person name="Copeland A."/>
            <person name="Lapidus A."/>
            <person name="Cheng J.-F."/>
            <person name="Goodwin L."/>
            <person name="Pitluck S."/>
            <person name="Chertkov O."/>
            <person name="Detter J.C."/>
            <person name="Han C."/>
            <person name="Tapia R."/>
            <person name="Land M."/>
            <person name="Hauser L."/>
            <person name="Kyrpides N."/>
            <person name="Ivanova N."/>
            <person name="Mikhailova N."/>
            <person name="Pagani I."/>
            <person name="Cadillo-Quiroz H."/>
            <person name="Imachi H."/>
            <person name="Zinder S."/>
            <person name="Liu W."/>
            <person name="Woyke T."/>
        </authorList>
    </citation>
    <scope>NUCLEOTIDE SEQUENCE [LARGE SCALE GENOMIC DNA]</scope>
    <source>
        <strain evidence="2">AL-21</strain>
    </source>
</reference>
<evidence type="ECO:0000313" key="2">
    <source>
        <dbReference type="Proteomes" id="UP000007490"/>
    </source>
</evidence>
<protein>
    <submittedName>
        <fullName evidence="1">Uncharacterized protein</fullName>
    </submittedName>
</protein>
<reference evidence="1 2" key="2">
    <citation type="journal article" date="2014" name="Int. J. Syst. Evol. Microbiol.">
        <title>Methanobacterium paludis sp. nov. and a novel strain of Methanobacterium lacus isolated from northern peatlands.</title>
        <authorList>
            <person name="Cadillo-Quiroz H."/>
            <person name="Brauer S.L."/>
            <person name="Goodson N."/>
            <person name="Yavitt J.B."/>
            <person name="Zinder S.H."/>
        </authorList>
    </citation>
    <scope>NUCLEOTIDE SEQUENCE [LARGE SCALE GENOMIC DNA]</scope>
    <source>
        <strain evidence="1 2">AL-21</strain>
    </source>
</reference>
<name>F0TAS0_METLA</name>
<dbReference type="HOGENOM" id="CLU_190398_0_0_2"/>
<dbReference type="EMBL" id="CP002551">
    <property type="protein sequence ID" value="ADZ08946.1"/>
    <property type="molecule type" value="Genomic_DNA"/>
</dbReference>
<dbReference type="RefSeq" id="WP_013644297.1">
    <property type="nucleotide sequence ID" value="NC_015216.1"/>
</dbReference>
<gene>
    <name evidence="1" type="ordered locus">Metbo_0695</name>
</gene>
<organism evidence="1 2">
    <name type="scientific">Methanobacterium lacus (strain AL-21)</name>
    <dbReference type="NCBI Taxonomy" id="877455"/>
    <lineage>
        <taxon>Archaea</taxon>
        <taxon>Methanobacteriati</taxon>
        <taxon>Methanobacteriota</taxon>
        <taxon>Methanomada group</taxon>
        <taxon>Methanobacteria</taxon>
        <taxon>Methanobacteriales</taxon>
        <taxon>Methanobacteriaceae</taxon>
        <taxon>Methanobacterium</taxon>
    </lineage>
</organism>
<dbReference type="Proteomes" id="UP000007490">
    <property type="component" value="Chromosome"/>
</dbReference>
<sequence length="87" mass="9713">MIEKIEITTTSGDVHNFKKGEFGVESIEIDELRGLIEISYGSTEGGKKYVFIPLPSVEKCEFLDKEVSNPQDTSIKTKVTTAKTEEK</sequence>
<dbReference type="STRING" id="877455.Metbo_0695"/>
<dbReference type="KEGG" id="mel:Metbo_0695"/>
<proteinExistence type="predicted"/>
<dbReference type="AlphaFoldDB" id="F0TAS0"/>
<evidence type="ECO:0000313" key="1">
    <source>
        <dbReference type="EMBL" id="ADZ08946.1"/>
    </source>
</evidence>
<dbReference type="eggNOG" id="arCOG10263">
    <property type="taxonomic scope" value="Archaea"/>
</dbReference>
<accession>F0TAS0</accession>
<keyword evidence="2" id="KW-1185">Reference proteome</keyword>
<dbReference type="GeneID" id="10277140"/>